<reference evidence="2 3" key="1">
    <citation type="submission" date="2023-07" db="EMBL/GenBank/DDBJ databases">
        <title>Sorghum-associated microbial communities from plants grown in Nebraska, USA.</title>
        <authorList>
            <person name="Schachtman D."/>
        </authorList>
    </citation>
    <scope>NUCLEOTIDE SEQUENCE [LARGE SCALE GENOMIC DNA]</scope>
    <source>
        <strain evidence="2 3">BE187</strain>
    </source>
</reference>
<accession>A0ABU1VMY3</accession>
<dbReference type="InterPro" id="IPR014922">
    <property type="entry name" value="YdhG-like"/>
</dbReference>
<evidence type="ECO:0000313" key="3">
    <source>
        <dbReference type="Proteomes" id="UP001267878"/>
    </source>
</evidence>
<dbReference type="RefSeq" id="WP_310052438.1">
    <property type="nucleotide sequence ID" value="NZ_JAVDVW010000001.1"/>
</dbReference>
<feature type="domain" description="YdhG-like" evidence="1">
    <location>
        <begin position="20"/>
        <end position="109"/>
    </location>
</feature>
<comment type="caution">
    <text evidence="2">The sequence shown here is derived from an EMBL/GenBank/DDBJ whole genome shotgun (WGS) entry which is preliminary data.</text>
</comment>
<dbReference type="Proteomes" id="UP001267878">
    <property type="component" value="Unassembled WGS sequence"/>
</dbReference>
<dbReference type="Pfam" id="PF13376">
    <property type="entry name" value="OmdA"/>
    <property type="match status" value="1"/>
</dbReference>
<evidence type="ECO:0000313" key="2">
    <source>
        <dbReference type="EMBL" id="MDR7098488.1"/>
    </source>
</evidence>
<dbReference type="EMBL" id="JAVDVW010000001">
    <property type="protein sequence ID" value="MDR7098488.1"/>
    <property type="molecule type" value="Genomic_DNA"/>
</dbReference>
<dbReference type="Gene3D" id="3.90.1150.200">
    <property type="match status" value="1"/>
</dbReference>
<proteinExistence type="predicted"/>
<protein>
    <submittedName>
        <fullName evidence="2">Uncharacterized protein YdeI (YjbR/CyaY-like superfamily)</fullName>
    </submittedName>
</protein>
<name>A0ABU1VMY3_9GAMM</name>
<organism evidence="2 3">
    <name type="scientific">Agrilutibacter niabensis</name>
    <dbReference type="NCBI Taxonomy" id="380628"/>
    <lineage>
        <taxon>Bacteria</taxon>
        <taxon>Pseudomonadati</taxon>
        <taxon>Pseudomonadota</taxon>
        <taxon>Gammaproteobacteria</taxon>
        <taxon>Lysobacterales</taxon>
        <taxon>Lysobacteraceae</taxon>
        <taxon>Agrilutibacter</taxon>
    </lineage>
</organism>
<evidence type="ECO:0000259" key="1">
    <source>
        <dbReference type="Pfam" id="PF08818"/>
    </source>
</evidence>
<gene>
    <name evidence="2" type="ORF">J2X04_000835</name>
</gene>
<keyword evidence="3" id="KW-1185">Reference proteome</keyword>
<dbReference type="Pfam" id="PF08818">
    <property type="entry name" value="DUF1801"/>
    <property type="match status" value="1"/>
</dbReference>
<sequence length="200" mass="22619">MGQRDPRVDAYIARSAEFARPILLHLREVVHAACPDCEETLKWSAPSFTYRGRILCGMAAFKQHATFGLWQGAMVVGSDGREDAMGQFGRLTGVADLPGKHELTGYLRQAMKLIEDGVKRPANRDARPKAPVEVPDDLAAALKKNARARATFDAFPPSCRREYVEWITEAKREETRIKRLGQAVEWMAEGKRRNWKYENC</sequence>
<dbReference type="SUPFAM" id="SSF159888">
    <property type="entry name" value="YdhG-like"/>
    <property type="match status" value="1"/>
</dbReference>